<evidence type="ECO:0000259" key="12">
    <source>
        <dbReference type="PROSITE" id="PS52040"/>
    </source>
</evidence>
<gene>
    <name evidence="13" type="ORF">DAPPUDRAFT_3936</name>
</gene>
<dbReference type="Proteomes" id="UP000000305">
    <property type="component" value="Unassembled WGS sequence"/>
</dbReference>
<dbReference type="FunFam" id="3.30.1360.40:FF:000003">
    <property type="entry name" value="DNA topoisomerase 2"/>
    <property type="match status" value="1"/>
</dbReference>
<dbReference type="InterPro" id="IPR013757">
    <property type="entry name" value="Topo_IIA_A_a_sf"/>
</dbReference>
<sequence>LLKYRTDGNQSIEPEYFAPIIPMVLVNGANGIGTGFKTKIPKQNPREIIENLKRMLNGEKPNPMDPWFKGYRGTVERIDQFNFVISGELAVLSPTTIEITELPVDVPTENYKKSVLEKLLCGSEECPPIITDYQEHHTDNNVRFVVTMTEKMMQQVESEGFHRAFKLQSVYSLRSMLLYDSNGSLKTYNSVDDIMNEFYEVRLELYRKRRDYFSGKVEALRARLVNQNNFLTEISSKVLIVDSEKKFDVLLEELRRRNYAPDPLIAWEK</sequence>
<proteinExistence type="predicted"/>
<dbReference type="SMART" id="SM00434">
    <property type="entry name" value="TOP4c"/>
    <property type="match status" value="1"/>
</dbReference>
<dbReference type="Gene3D" id="3.30.1360.40">
    <property type="match status" value="1"/>
</dbReference>
<dbReference type="GO" id="GO:0003677">
    <property type="term" value="F:DNA binding"/>
    <property type="evidence" value="ECO:0007669"/>
    <property type="project" value="UniProtKB-UniRule"/>
</dbReference>
<keyword evidence="5" id="KW-0547">Nucleotide-binding</keyword>
<name>E9G713_DAPPU</name>
<dbReference type="STRING" id="6669.E9G713"/>
<keyword evidence="9" id="KW-0413">Isomerase</keyword>
<evidence type="ECO:0000313" key="14">
    <source>
        <dbReference type="Proteomes" id="UP000000305"/>
    </source>
</evidence>
<dbReference type="InterPro" id="IPR013758">
    <property type="entry name" value="Topo_IIA_A/C_ab"/>
</dbReference>
<dbReference type="InterPro" id="IPR050634">
    <property type="entry name" value="DNA_Topoisomerase_II"/>
</dbReference>
<evidence type="ECO:0000256" key="6">
    <source>
        <dbReference type="ARBA" id="ARBA00022840"/>
    </source>
</evidence>
<dbReference type="OMA" id="RMERYIM"/>
<dbReference type="PANTHER" id="PTHR10169:SF38">
    <property type="entry name" value="DNA TOPOISOMERASE 2"/>
    <property type="match status" value="1"/>
</dbReference>
<evidence type="ECO:0000256" key="7">
    <source>
        <dbReference type="ARBA" id="ARBA00023029"/>
    </source>
</evidence>
<feature type="domain" description="Topo IIA-type catalytic" evidence="12">
    <location>
        <begin position="1"/>
        <end position="269"/>
    </location>
</feature>
<evidence type="ECO:0000256" key="10">
    <source>
        <dbReference type="ARBA" id="ARBA00031138"/>
    </source>
</evidence>
<comment type="cofactor">
    <cofactor evidence="2">
        <name>Mg(2+)</name>
        <dbReference type="ChEBI" id="CHEBI:18420"/>
    </cofactor>
</comment>
<evidence type="ECO:0000256" key="11">
    <source>
        <dbReference type="PROSITE-ProRule" id="PRU01384"/>
    </source>
</evidence>
<dbReference type="GO" id="GO:0005524">
    <property type="term" value="F:ATP binding"/>
    <property type="evidence" value="ECO:0007669"/>
    <property type="project" value="UniProtKB-KW"/>
</dbReference>
<dbReference type="EC" id="5.6.2.2" evidence="3"/>
<comment type="catalytic activity">
    <reaction evidence="1">
        <text>ATP-dependent breakage, passage and rejoining of double-stranded DNA.</text>
        <dbReference type="EC" id="5.6.2.2"/>
    </reaction>
</comment>
<dbReference type="Pfam" id="PF00521">
    <property type="entry name" value="DNA_topoisoIV"/>
    <property type="match status" value="1"/>
</dbReference>
<dbReference type="KEGG" id="dpx:DAPPUDRAFT_3936"/>
<evidence type="ECO:0000256" key="5">
    <source>
        <dbReference type="ARBA" id="ARBA00022741"/>
    </source>
</evidence>
<evidence type="ECO:0000256" key="8">
    <source>
        <dbReference type="ARBA" id="ARBA00023125"/>
    </source>
</evidence>
<organism evidence="13 14">
    <name type="scientific">Daphnia pulex</name>
    <name type="common">Water flea</name>
    <dbReference type="NCBI Taxonomy" id="6669"/>
    <lineage>
        <taxon>Eukaryota</taxon>
        <taxon>Metazoa</taxon>
        <taxon>Ecdysozoa</taxon>
        <taxon>Arthropoda</taxon>
        <taxon>Crustacea</taxon>
        <taxon>Branchiopoda</taxon>
        <taxon>Diplostraca</taxon>
        <taxon>Cladocera</taxon>
        <taxon>Anomopoda</taxon>
        <taxon>Daphniidae</taxon>
        <taxon>Daphnia</taxon>
    </lineage>
</organism>
<evidence type="ECO:0000256" key="2">
    <source>
        <dbReference type="ARBA" id="ARBA00001946"/>
    </source>
</evidence>
<protein>
    <recommendedName>
        <fullName evidence="4">DNA topoisomerase 2</fullName>
        <ecNumber evidence="3">5.6.2.2</ecNumber>
    </recommendedName>
    <alternativeName>
        <fullName evidence="10">DNA topoisomerase II</fullName>
    </alternativeName>
</protein>
<dbReference type="OrthoDB" id="276498at2759"/>
<feature type="non-terminal residue" evidence="13">
    <location>
        <position position="269"/>
    </location>
</feature>
<dbReference type="InterPro" id="IPR002205">
    <property type="entry name" value="Topo_IIA_dom_A"/>
</dbReference>
<dbReference type="InterPro" id="IPR013760">
    <property type="entry name" value="Topo_IIA-like_dom_sf"/>
</dbReference>
<reference evidence="13 14" key="1">
    <citation type="journal article" date="2011" name="Science">
        <title>The ecoresponsive genome of Daphnia pulex.</title>
        <authorList>
            <person name="Colbourne J.K."/>
            <person name="Pfrender M.E."/>
            <person name="Gilbert D."/>
            <person name="Thomas W.K."/>
            <person name="Tucker A."/>
            <person name="Oakley T.H."/>
            <person name="Tokishita S."/>
            <person name="Aerts A."/>
            <person name="Arnold G.J."/>
            <person name="Basu M.K."/>
            <person name="Bauer D.J."/>
            <person name="Caceres C.E."/>
            <person name="Carmel L."/>
            <person name="Casola C."/>
            <person name="Choi J.H."/>
            <person name="Detter J.C."/>
            <person name="Dong Q."/>
            <person name="Dusheyko S."/>
            <person name="Eads B.D."/>
            <person name="Frohlich T."/>
            <person name="Geiler-Samerotte K.A."/>
            <person name="Gerlach D."/>
            <person name="Hatcher P."/>
            <person name="Jogdeo S."/>
            <person name="Krijgsveld J."/>
            <person name="Kriventseva E.V."/>
            <person name="Kultz D."/>
            <person name="Laforsch C."/>
            <person name="Lindquist E."/>
            <person name="Lopez J."/>
            <person name="Manak J.R."/>
            <person name="Muller J."/>
            <person name="Pangilinan J."/>
            <person name="Patwardhan R.P."/>
            <person name="Pitluck S."/>
            <person name="Pritham E.J."/>
            <person name="Rechtsteiner A."/>
            <person name="Rho M."/>
            <person name="Rogozin I.B."/>
            <person name="Sakarya O."/>
            <person name="Salamov A."/>
            <person name="Schaack S."/>
            <person name="Shapiro H."/>
            <person name="Shiga Y."/>
            <person name="Skalitzky C."/>
            <person name="Smith Z."/>
            <person name="Souvorov A."/>
            <person name="Sung W."/>
            <person name="Tang Z."/>
            <person name="Tsuchiya D."/>
            <person name="Tu H."/>
            <person name="Vos H."/>
            <person name="Wang M."/>
            <person name="Wolf Y.I."/>
            <person name="Yamagata H."/>
            <person name="Yamada T."/>
            <person name="Ye Y."/>
            <person name="Shaw J.R."/>
            <person name="Andrews J."/>
            <person name="Crease T.J."/>
            <person name="Tang H."/>
            <person name="Lucas S.M."/>
            <person name="Robertson H.M."/>
            <person name="Bork P."/>
            <person name="Koonin E.V."/>
            <person name="Zdobnov E.M."/>
            <person name="Grigoriev I.V."/>
            <person name="Lynch M."/>
            <person name="Boore J.L."/>
        </authorList>
    </citation>
    <scope>NUCLEOTIDE SEQUENCE [LARGE SCALE GENOMIC DNA]</scope>
</reference>
<evidence type="ECO:0000256" key="3">
    <source>
        <dbReference type="ARBA" id="ARBA00012895"/>
    </source>
</evidence>
<dbReference type="PANTHER" id="PTHR10169">
    <property type="entry name" value="DNA TOPOISOMERASE/GYRASE"/>
    <property type="match status" value="1"/>
</dbReference>
<dbReference type="Gene3D" id="3.90.199.10">
    <property type="entry name" value="Topoisomerase II, domain 5"/>
    <property type="match status" value="1"/>
</dbReference>
<dbReference type="eggNOG" id="KOG0355">
    <property type="taxonomic scope" value="Eukaryota"/>
</dbReference>
<feature type="non-terminal residue" evidence="13">
    <location>
        <position position="1"/>
    </location>
</feature>
<dbReference type="HOGENOM" id="CLU_058943_0_0_1"/>
<dbReference type="GO" id="GO:0003918">
    <property type="term" value="F:DNA topoisomerase type II (double strand cut, ATP-hydrolyzing) activity"/>
    <property type="evidence" value="ECO:0007669"/>
    <property type="project" value="UniProtKB-EC"/>
</dbReference>
<dbReference type="AlphaFoldDB" id="E9G713"/>
<evidence type="ECO:0000313" key="13">
    <source>
        <dbReference type="EMBL" id="EFX84382.1"/>
    </source>
</evidence>
<dbReference type="EMBL" id="GL732534">
    <property type="protein sequence ID" value="EFX84382.1"/>
    <property type="molecule type" value="Genomic_DNA"/>
</dbReference>
<dbReference type="SUPFAM" id="SSF56719">
    <property type="entry name" value="Type II DNA topoisomerase"/>
    <property type="match status" value="1"/>
</dbReference>
<dbReference type="Gene3D" id="1.10.268.10">
    <property type="entry name" value="Topoisomerase, domain 3"/>
    <property type="match status" value="1"/>
</dbReference>
<keyword evidence="14" id="KW-1185">Reference proteome</keyword>
<keyword evidence="6" id="KW-0067">ATP-binding</keyword>
<accession>E9G713</accession>
<evidence type="ECO:0000256" key="1">
    <source>
        <dbReference type="ARBA" id="ARBA00000185"/>
    </source>
</evidence>
<dbReference type="PROSITE" id="PS52040">
    <property type="entry name" value="TOPO_IIA"/>
    <property type="match status" value="1"/>
</dbReference>
<dbReference type="InParanoid" id="E9G713"/>
<keyword evidence="8 11" id="KW-0238">DNA-binding</keyword>
<comment type="caution">
    <text evidence="11">Lacks conserved residue(s) required for the propagation of feature annotation.</text>
</comment>
<evidence type="ECO:0000256" key="4">
    <source>
        <dbReference type="ARBA" id="ARBA00019635"/>
    </source>
</evidence>
<dbReference type="PhylomeDB" id="E9G713"/>
<keyword evidence="7" id="KW-0799">Topoisomerase</keyword>
<dbReference type="GO" id="GO:0006265">
    <property type="term" value="P:DNA topological change"/>
    <property type="evidence" value="ECO:0007669"/>
    <property type="project" value="InterPro"/>
</dbReference>
<evidence type="ECO:0000256" key="9">
    <source>
        <dbReference type="ARBA" id="ARBA00023235"/>
    </source>
</evidence>